<name>A0A196SG90_BLAHN</name>
<dbReference type="OrthoDB" id="283575at2759"/>
<comment type="caution">
    <text evidence="1">The sequence shown here is derived from an EMBL/GenBank/DDBJ whole genome shotgun (WGS) entry which is preliminary data.</text>
</comment>
<keyword evidence="2" id="KW-1185">Reference proteome</keyword>
<proteinExistence type="predicted"/>
<reference evidence="1 2" key="1">
    <citation type="submission" date="2016-05" db="EMBL/GenBank/DDBJ databases">
        <title>Nuclear genome of Blastocystis sp. subtype 1 NandII.</title>
        <authorList>
            <person name="Gentekaki E."/>
            <person name="Curtis B."/>
            <person name="Stairs C."/>
            <person name="Eme L."/>
            <person name="Herman E."/>
            <person name="Klimes V."/>
            <person name="Arias M.C."/>
            <person name="Elias M."/>
            <person name="Hilliou F."/>
            <person name="Klute M."/>
            <person name="Malik S.-B."/>
            <person name="Pightling A."/>
            <person name="Rachubinski R."/>
            <person name="Salas D."/>
            <person name="Schlacht A."/>
            <person name="Suga H."/>
            <person name="Archibald J."/>
            <person name="Ball S.G."/>
            <person name="Clark G."/>
            <person name="Dacks J."/>
            <person name="Van Der Giezen M."/>
            <person name="Tsaousis A."/>
            <person name="Roger A."/>
        </authorList>
    </citation>
    <scope>NUCLEOTIDE SEQUENCE [LARGE SCALE GENOMIC DNA]</scope>
    <source>
        <strain evidence="2">ATCC 50177 / NandII</strain>
    </source>
</reference>
<organism evidence="1 2">
    <name type="scientific">Blastocystis sp. subtype 1 (strain ATCC 50177 / NandII)</name>
    <dbReference type="NCBI Taxonomy" id="478820"/>
    <lineage>
        <taxon>Eukaryota</taxon>
        <taxon>Sar</taxon>
        <taxon>Stramenopiles</taxon>
        <taxon>Bigyra</taxon>
        <taxon>Opalozoa</taxon>
        <taxon>Opalinata</taxon>
        <taxon>Blastocystidae</taxon>
        <taxon>Blastocystis</taxon>
    </lineage>
</organism>
<evidence type="ECO:0000313" key="2">
    <source>
        <dbReference type="Proteomes" id="UP000078348"/>
    </source>
</evidence>
<gene>
    <name evidence="1" type="ORF">AV274_2195</name>
</gene>
<sequence>MNDPDLTSCRNDVIVAASTCTLPVDTCVNREVECTDQQGVATTGTCTSYYRECDAGTFGEVMPVAAGSKCLNGDFVLNTDCASASCTFTNIQCTNGAGAFVNTYCTGYFVQCDDGTLTDPIAVPEGTQCYQNELVIQGTCADPVCSFEGIRCADAAGTVVSNACTAYFVECSDGAYTAAQPVADGTRCYNNELVLASTCAGAECSGDGIVCSDANGAVLTDTCTGYFKQCDDGAYTDPEAVPAGTRCKDGELVLTTTCTSACTAGARRCTDSSGSPVTNSCTKFYQTCADGQFGAVEDVSPGESCSNGNLIPSTQCSSTEYECDFTGIRCSTADGTLTSGTCTDYYVQCEFGAYTKPRATANGTKCINDEQVVASTCSAACDFDGVRCADFSGTIITGSCTNYYVECDNGLLTKPRPTADGTKCLNGSQVISETCSTPVCTGDELVCTNEEGVLNTADCTDYYMECFNGLYITPRRVAYGTKCRQGQIVLASNCTGAACAFEGIRCSDADGTINENECKPYFVQCADGELTTPHAVANGTRCYNGHIVSTASCSYQDCDFTGIKCSDANGVVSYTQCTAYFLECGESGLSQPMPVADGTRCLNGAIVHTSQCSAAECSFEGLRCSDANGVQYTDSCTNYYVECVDGQIGAPRPVAEGTKCYNGNVIASTECASAECSFDGIKCADANGVIYPDTCTSYFVSCDNAKLTAPMAVATGTRCYNQTLVQAAQCSGVGCDYEGIRCSDAYGSVYTNTCTEYFVQCADGVVTAPRAVANGTRCYNGEQVQADTCTASTCSYEGVRCTDAAGVKNDDSCTAYYVECDNGVETAPRPVADGTRCLKGSMVAASSCSGAQCTDSTIVCSDANGVQHTDTCTAYYVECADGAYTAPRPVANGTRCLNGEQVLASTCSGIECSADAIRCSDANGVVTDTECTAYYMECDDGTYTAPRPVANGTRCLDGTLVLPFNCSSSECDFTGIKCTDAAGTVFDTSCTDYYIECDNGFFTNPMIVPPGTHCLAGELVLSSACPSATCTFEGIKCSDAAGTLVSGSCTAYYVECVDGAHRCLNDALVLASACSTPQCSFTGVQCVDASGTLQTDACTGYYRQCTDGVLAGPIATAADQQCYHNALVASSECPASDCDFTGFICSDAAGALLTNTCADYYVRCVNGKYSAPVAVSAGSVCYNQQLIADTSDVCSRATTCSFEGIRCATADGVIVADHCTNYFVMCSGGEVTEPRVTAPGTKCYNHEQVLSSACSAVDCSFTGKICVNSCGDFVTNQCTSQYAECVDSKEVIRTVASGEACYNSQIVADSDAKCTVTVEVTESKTKGIRGRK</sequence>
<accession>A0A196SG90</accession>
<dbReference type="EMBL" id="LXWW01000100">
    <property type="protein sequence ID" value="OAO16075.1"/>
    <property type="molecule type" value="Genomic_DNA"/>
</dbReference>
<protein>
    <submittedName>
        <fullName evidence="1">Uncharacterized protein</fullName>
    </submittedName>
</protein>
<evidence type="ECO:0000313" key="1">
    <source>
        <dbReference type="EMBL" id="OAO16075.1"/>
    </source>
</evidence>
<dbReference type="Proteomes" id="UP000078348">
    <property type="component" value="Unassembled WGS sequence"/>
</dbReference>